<gene>
    <name evidence="6" type="ORF">ON753_24675</name>
</gene>
<evidence type="ECO:0000313" key="6">
    <source>
        <dbReference type="EMBL" id="MCX2725513.1"/>
    </source>
</evidence>
<dbReference type="Proteomes" id="UP001300261">
    <property type="component" value="Unassembled WGS sequence"/>
</dbReference>
<dbReference type="InterPro" id="IPR028082">
    <property type="entry name" value="Peripla_BP_I"/>
</dbReference>
<feature type="chain" id="PRO_5047255101" evidence="4">
    <location>
        <begin position="22"/>
        <end position="363"/>
    </location>
</feature>
<keyword evidence="3 4" id="KW-0732">Signal</keyword>
<evidence type="ECO:0000256" key="2">
    <source>
        <dbReference type="ARBA" id="ARBA00007639"/>
    </source>
</evidence>
<organism evidence="6 7">
    <name type="scientific">Roseibium salinum</name>
    <dbReference type="NCBI Taxonomy" id="1604349"/>
    <lineage>
        <taxon>Bacteria</taxon>
        <taxon>Pseudomonadati</taxon>
        <taxon>Pseudomonadota</taxon>
        <taxon>Alphaproteobacteria</taxon>
        <taxon>Hyphomicrobiales</taxon>
        <taxon>Stappiaceae</taxon>
        <taxon>Roseibium</taxon>
    </lineage>
</organism>
<dbReference type="CDD" id="cd06324">
    <property type="entry name" value="PBP1_ABC_sugar_binding-like"/>
    <property type="match status" value="1"/>
</dbReference>
<accession>A0ABT3R934</accession>
<feature type="domain" description="Periplasmic binding protein" evidence="5">
    <location>
        <begin position="27"/>
        <end position="283"/>
    </location>
</feature>
<evidence type="ECO:0000313" key="7">
    <source>
        <dbReference type="Proteomes" id="UP001300261"/>
    </source>
</evidence>
<dbReference type="InterPro" id="IPR025997">
    <property type="entry name" value="SBP_2_dom"/>
</dbReference>
<dbReference type="Gene3D" id="3.40.50.2300">
    <property type="match status" value="2"/>
</dbReference>
<dbReference type="SUPFAM" id="SSF53822">
    <property type="entry name" value="Periplasmic binding protein-like I"/>
    <property type="match status" value="1"/>
</dbReference>
<dbReference type="EMBL" id="JAPEVI010000003">
    <property type="protein sequence ID" value="MCX2725513.1"/>
    <property type="molecule type" value="Genomic_DNA"/>
</dbReference>
<evidence type="ECO:0000259" key="5">
    <source>
        <dbReference type="Pfam" id="PF13407"/>
    </source>
</evidence>
<evidence type="ECO:0000256" key="1">
    <source>
        <dbReference type="ARBA" id="ARBA00004196"/>
    </source>
</evidence>
<reference evidence="6 7" key="1">
    <citation type="journal article" date="2016" name="Int. J. Syst. Evol. Microbiol.">
        <title>Labrenzia salina sp. nov., isolated from the rhizosphere of the halophyte Arthrocnemum macrostachyum.</title>
        <authorList>
            <person name="Camacho M."/>
            <person name="Redondo-Gomez S."/>
            <person name="Rodriguez-Llorente I."/>
            <person name="Rohde M."/>
            <person name="Sproer C."/>
            <person name="Schumann P."/>
            <person name="Klenk H.P."/>
            <person name="Montero-Calasanz M.D.C."/>
        </authorList>
    </citation>
    <scope>NUCLEOTIDE SEQUENCE [LARGE SCALE GENOMIC DNA]</scope>
    <source>
        <strain evidence="6 7">DSM 29163</strain>
    </source>
</reference>
<name>A0ABT3R934_9HYPH</name>
<keyword evidence="7" id="KW-1185">Reference proteome</keyword>
<protein>
    <submittedName>
        <fullName evidence="6">ABC transporter substrate-binding protein</fullName>
    </submittedName>
</protein>
<dbReference type="RefSeq" id="WP_265966501.1">
    <property type="nucleotide sequence ID" value="NZ_JAPEVI010000003.1"/>
</dbReference>
<comment type="subcellular location">
    <subcellularLocation>
        <location evidence="1">Cell envelope</location>
    </subcellularLocation>
</comment>
<dbReference type="PANTHER" id="PTHR46847:SF2">
    <property type="entry name" value="ABC TRANSPORTER SUGAR-BINDING PROTEIN"/>
    <property type="match status" value="1"/>
</dbReference>
<dbReference type="Pfam" id="PF13407">
    <property type="entry name" value="Peripla_BP_4"/>
    <property type="match status" value="1"/>
</dbReference>
<dbReference type="PANTHER" id="PTHR46847">
    <property type="entry name" value="D-ALLOSE-BINDING PERIPLASMIC PROTEIN-RELATED"/>
    <property type="match status" value="1"/>
</dbReference>
<evidence type="ECO:0000256" key="3">
    <source>
        <dbReference type="ARBA" id="ARBA00022729"/>
    </source>
</evidence>
<comment type="similarity">
    <text evidence="2">Belongs to the bacterial solute-binding protein 2 family.</text>
</comment>
<evidence type="ECO:0000256" key="4">
    <source>
        <dbReference type="SAM" id="SignalP"/>
    </source>
</evidence>
<proteinExistence type="inferred from homology"/>
<feature type="signal peptide" evidence="4">
    <location>
        <begin position="1"/>
        <end position="21"/>
    </location>
</feature>
<comment type="caution">
    <text evidence="6">The sequence shown here is derived from an EMBL/GenBank/DDBJ whole genome shotgun (WGS) entry which is preliminary data.</text>
</comment>
<sequence>MMVLRLLLVWCFWMFAGAVHAADFRVTFINPGGESGFWGEVSKTMAAAAADLDVELEILYADRQLYRMEALLQQRLDQGDLPDYFILVNENQAAARLLQLLDGKPSKIFFLLNKLTAKQMMMLERRNITMDNIVASIIPDNEIAGYDMAQSLFDRARQLNPDDEEIRLLALTGDTTTPAGLQRELGMQRAVADNYDVKLLHAIPAEWNEEIGYQRAASVFKRTEVDVVWGANDDIALGALKAAREAGLTPGQDILFAGLNWSSRGMEAVRNGEMTMTHGGHFFAGAWSIVMLRDHFFREIEGEFFVNVLFKMSPITGENVDLYIGRLGDGDWDRIDFSRFCKSVSGRSHYDFSSEAILAAAAS</sequence>